<evidence type="ECO:0000313" key="2">
    <source>
        <dbReference type="EMBL" id="KAK7401469.1"/>
    </source>
</evidence>
<comment type="caution">
    <text evidence="2">The sequence shown here is derived from an EMBL/GenBank/DDBJ whole genome shotgun (WGS) entry which is preliminary data.</text>
</comment>
<dbReference type="Pfam" id="PF16191">
    <property type="entry name" value="E1_4HB"/>
    <property type="match status" value="1"/>
</dbReference>
<organism evidence="2 3">
    <name type="scientific">Psophocarpus tetragonolobus</name>
    <name type="common">Winged bean</name>
    <name type="synonym">Dolichos tetragonolobus</name>
    <dbReference type="NCBI Taxonomy" id="3891"/>
    <lineage>
        <taxon>Eukaryota</taxon>
        <taxon>Viridiplantae</taxon>
        <taxon>Streptophyta</taxon>
        <taxon>Embryophyta</taxon>
        <taxon>Tracheophyta</taxon>
        <taxon>Spermatophyta</taxon>
        <taxon>Magnoliopsida</taxon>
        <taxon>eudicotyledons</taxon>
        <taxon>Gunneridae</taxon>
        <taxon>Pentapetalae</taxon>
        <taxon>rosids</taxon>
        <taxon>fabids</taxon>
        <taxon>Fabales</taxon>
        <taxon>Fabaceae</taxon>
        <taxon>Papilionoideae</taxon>
        <taxon>50 kb inversion clade</taxon>
        <taxon>NPAAA clade</taxon>
        <taxon>indigoferoid/millettioid clade</taxon>
        <taxon>Phaseoleae</taxon>
        <taxon>Psophocarpus</taxon>
    </lineage>
</organism>
<dbReference type="AlphaFoldDB" id="A0AAN9XPR3"/>
<evidence type="ECO:0000259" key="1">
    <source>
        <dbReference type="Pfam" id="PF16191"/>
    </source>
</evidence>
<dbReference type="PROSITE" id="PS00536">
    <property type="entry name" value="UBIQUITIN_ACTIVAT_1"/>
    <property type="match status" value="1"/>
</dbReference>
<dbReference type="InterPro" id="IPR018074">
    <property type="entry name" value="UBQ-activ_enz_E1_CS"/>
</dbReference>
<dbReference type="GO" id="GO:0008641">
    <property type="term" value="F:ubiquitin-like modifier activating enzyme activity"/>
    <property type="evidence" value="ECO:0007669"/>
    <property type="project" value="InterPro"/>
</dbReference>
<proteinExistence type="predicted"/>
<dbReference type="InterPro" id="IPR035985">
    <property type="entry name" value="Ubiquitin-activating_enz"/>
</dbReference>
<keyword evidence="3" id="KW-1185">Reference proteome</keyword>
<reference evidence="2 3" key="1">
    <citation type="submission" date="2024-01" db="EMBL/GenBank/DDBJ databases">
        <title>The genomes of 5 underutilized Papilionoideae crops provide insights into root nodulation and disease resistanc.</title>
        <authorList>
            <person name="Jiang F."/>
        </authorList>
    </citation>
    <scope>NUCLEOTIDE SEQUENCE [LARGE SCALE GENOMIC DNA]</scope>
    <source>
        <strain evidence="2">DUOXIRENSHENG_FW03</strain>
        <tissue evidence="2">Leaves</tissue>
    </source>
</reference>
<feature type="domain" description="Ubiquitin-activating enzyme E1 four-helix bundle" evidence="1">
    <location>
        <begin position="2"/>
        <end position="46"/>
    </location>
</feature>
<gene>
    <name evidence="2" type="ORF">VNO78_12980</name>
</gene>
<sequence>MELDRSPLPHIAFQGLNKFISELRCFPVAGSEDDAHKLISAASTINDSLGQYGGIVGLEVVKACSGKFHPLFFRKVFGYRNYKVDTFFYFDSGITAFRTSEPKSCKINEWSRNIGQPSSSSSCDRNIGQSKSTVAASAVTCINTSFNIEAEQNLADTENVFNDTFWEL</sequence>
<protein>
    <recommendedName>
        <fullName evidence="1">Ubiquitin-activating enzyme E1 four-helix bundle domain-containing protein</fullName>
    </recommendedName>
</protein>
<dbReference type="Gene3D" id="3.40.50.720">
    <property type="entry name" value="NAD(P)-binding Rossmann-like Domain"/>
    <property type="match status" value="1"/>
</dbReference>
<evidence type="ECO:0000313" key="3">
    <source>
        <dbReference type="Proteomes" id="UP001386955"/>
    </source>
</evidence>
<dbReference type="InterPro" id="IPR032420">
    <property type="entry name" value="E1_4HB"/>
</dbReference>
<dbReference type="SUPFAM" id="SSF69572">
    <property type="entry name" value="Activating enzymes of the ubiquitin-like proteins"/>
    <property type="match status" value="2"/>
</dbReference>
<dbReference type="Gene3D" id="3.40.50.12550">
    <property type="entry name" value="Ubiquitin-activating enzyme E1, inactive adenylation domain, subdomain 2"/>
    <property type="match status" value="1"/>
</dbReference>
<dbReference type="EMBL" id="JAYMYS010000003">
    <property type="protein sequence ID" value="KAK7401469.1"/>
    <property type="molecule type" value="Genomic_DNA"/>
</dbReference>
<name>A0AAN9XPR3_PSOTE</name>
<dbReference type="Proteomes" id="UP001386955">
    <property type="component" value="Unassembled WGS sequence"/>
</dbReference>
<accession>A0AAN9XPR3</accession>